<comment type="cofactor">
    <cofactor evidence="1 11">
        <name>Ca(2+)</name>
        <dbReference type="ChEBI" id="CHEBI:29108"/>
    </cofactor>
</comment>
<dbReference type="PANTHER" id="PTHR11742">
    <property type="entry name" value="MANNOSYL-OLIGOSACCHARIDE ALPHA-1,2-MANNOSIDASE-RELATED"/>
    <property type="match status" value="1"/>
</dbReference>
<keyword evidence="5 11" id="KW-0479">Metal-binding</keyword>
<keyword evidence="7 11" id="KW-0106">Calcium</keyword>
<proteinExistence type="inferred from homology"/>
<evidence type="ECO:0000256" key="11">
    <source>
        <dbReference type="PIRSR" id="PIRSR601382-2"/>
    </source>
</evidence>
<comment type="pathway">
    <text evidence="2">Protein modification; protein glycosylation.</text>
</comment>
<dbReference type="OrthoDB" id="8118055at2759"/>
<organism evidence="12 13">
    <name type="scientific">Diplodia seriata</name>
    <dbReference type="NCBI Taxonomy" id="420778"/>
    <lineage>
        <taxon>Eukaryota</taxon>
        <taxon>Fungi</taxon>
        <taxon>Dikarya</taxon>
        <taxon>Ascomycota</taxon>
        <taxon>Pezizomycotina</taxon>
        <taxon>Dothideomycetes</taxon>
        <taxon>Dothideomycetes incertae sedis</taxon>
        <taxon>Botryosphaeriales</taxon>
        <taxon>Botryosphaeriaceae</taxon>
        <taxon>Diplodia</taxon>
    </lineage>
</organism>
<dbReference type="InterPro" id="IPR036026">
    <property type="entry name" value="Seven-hairpin_glycosidases"/>
</dbReference>
<feature type="binding site" evidence="11">
    <location>
        <position position="81"/>
    </location>
    <ligand>
        <name>Ca(2+)</name>
        <dbReference type="ChEBI" id="CHEBI:29108"/>
    </ligand>
</feature>
<comment type="similarity">
    <text evidence="3">Belongs to the glycosyl hydrolase 47 family.</text>
</comment>
<evidence type="ECO:0000256" key="7">
    <source>
        <dbReference type="ARBA" id="ARBA00022837"/>
    </source>
</evidence>
<evidence type="ECO:0000256" key="1">
    <source>
        <dbReference type="ARBA" id="ARBA00001913"/>
    </source>
</evidence>
<dbReference type="GO" id="GO:0005975">
    <property type="term" value="P:carbohydrate metabolic process"/>
    <property type="evidence" value="ECO:0007669"/>
    <property type="project" value="InterPro"/>
</dbReference>
<evidence type="ECO:0000256" key="2">
    <source>
        <dbReference type="ARBA" id="ARBA00004922"/>
    </source>
</evidence>
<dbReference type="AlphaFoldDB" id="A0A1S8BBM2"/>
<accession>A0A1S8BBM2</accession>
<dbReference type="GO" id="GO:0005783">
    <property type="term" value="C:endoplasmic reticulum"/>
    <property type="evidence" value="ECO:0007669"/>
    <property type="project" value="TreeGrafter"/>
</dbReference>
<dbReference type="SUPFAM" id="SSF48225">
    <property type="entry name" value="Seven-hairpin glycosidases"/>
    <property type="match status" value="1"/>
</dbReference>
<evidence type="ECO:0000256" key="3">
    <source>
        <dbReference type="ARBA" id="ARBA00007658"/>
    </source>
</evidence>
<dbReference type="InterPro" id="IPR012341">
    <property type="entry name" value="6hp_glycosidase-like_sf"/>
</dbReference>
<keyword evidence="6" id="KW-0378">Hydrolase</keyword>
<evidence type="ECO:0000256" key="5">
    <source>
        <dbReference type="ARBA" id="ARBA00022723"/>
    </source>
</evidence>
<dbReference type="PANTHER" id="PTHR11742:SF55">
    <property type="entry name" value="ENDOPLASMIC RETICULUM MANNOSYL-OLIGOSACCHARIDE 1,2-ALPHA-MANNOSIDASE"/>
    <property type="match status" value="1"/>
</dbReference>
<comment type="caution">
    <text evidence="12">The sequence shown here is derived from an EMBL/GenBank/DDBJ whole genome shotgun (WGS) entry which is preliminary data.</text>
</comment>
<dbReference type="Proteomes" id="UP000190776">
    <property type="component" value="Unassembled WGS sequence"/>
</dbReference>
<dbReference type="GO" id="GO:0016020">
    <property type="term" value="C:membrane"/>
    <property type="evidence" value="ECO:0007669"/>
    <property type="project" value="InterPro"/>
</dbReference>
<reference evidence="12 13" key="1">
    <citation type="submission" date="2017-01" db="EMBL/GenBank/DDBJ databases">
        <title>Draft genome sequence of Diplodia seriata F98.1, a fungal species involved in grapevine trunk diseases.</title>
        <authorList>
            <person name="Robert-Siegwald G."/>
            <person name="Vallet J."/>
            <person name="Abou-Mansour E."/>
            <person name="Xu J."/>
            <person name="Rey P."/>
            <person name="Bertsch C."/>
            <person name="Rego C."/>
            <person name="Larignon P."/>
            <person name="Fontaine F."/>
            <person name="Lebrun M.-H."/>
        </authorList>
    </citation>
    <scope>NUCLEOTIDE SEQUENCE [LARGE SCALE GENOMIC DNA]</scope>
    <source>
        <strain evidence="12 13">F98.1</strain>
    </source>
</reference>
<evidence type="ECO:0000256" key="8">
    <source>
        <dbReference type="ARBA" id="ARBA00023157"/>
    </source>
</evidence>
<evidence type="ECO:0000256" key="10">
    <source>
        <dbReference type="ARBA" id="ARBA00048605"/>
    </source>
</evidence>
<dbReference type="EMBL" id="MSZU01000086">
    <property type="protein sequence ID" value="OMP84910.1"/>
    <property type="molecule type" value="Genomic_DNA"/>
</dbReference>
<dbReference type="InterPro" id="IPR050749">
    <property type="entry name" value="Glycosyl_Hydrolase_47"/>
</dbReference>
<protein>
    <recommendedName>
        <fullName evidence="4">mannosyl-oligosaccharide 1,2-alpha-mannosidase</fullName>
        <ecNumber evidence="4">3.2.1.113</ecNumber>
    </recommendedName>
</protein>
<dbReference type="UniPathway" id="UPA00378"/>
<sequence>MWRITGEVKYREWGWEMFQSFVKYTLVEDGSGFTSINDVTNPSPPARDNMESFWLAETLKYLYLLFGPDDVLPLTDMVLNTEAHPLPRFEPGRLFKTGWERKPRTKESS</sequence>
<comment type="catalytic activity">
    <reaction evidence="10">
        <text>N(4)-(alpha-D-Man-(1-&gt;2)-alpha-D-Man-(1-&gt;2)-alpha-D-Man-(1-&gt;3)-[alpha-D-Man-(1-&gt;2)-alpha-D-Man-(1-&gt;3)-[alpha-D-Man-(1-&gt;2)-alpha-D-Man-(1-&gt;6)]-alpha-D-Man-(1-&gt;6)]-beta-D-Man-(1-&gt;4)-beta-D-GlcNAc-(1-&gt;4)-beta-D-GlcNAc)-L-asparaginyl-[protein] (N-glucan mannose isomer 9A1,2,3B1,2,3) + 4 H2O = N(4)-(alpha-D-Man-(1-&gt;3)-[alpha-D-Man-(1-&gt;3)-[alpha-D-Man-(1-&gt;6)]-alpha-D-Man-(1-&gt;6)]-beta-D-Man-(1-&gt;4)-beta-D-GlcNAc-(1-&gt;4)-beta-D-GlcNAc)-L-asparaginyl-[protein] (N-glucan mannose isomer 5A1,2) + 4 beta-D-mannose</text>
        <dbReference type="Rhea" id="RHEA:56008"/>
        <dbReference type="Rhea" id="RHEA-COMP:14356"/>
        <dbReference type="Rhea" id="RHEA-COMP:14367"/>
        <dbReference type="ChEBI" id="CHEBI:15377"/>
        <dbReference type="ChEBI" id="CHEBI:28563"/>
        <dbReference type="ChEBI" id="CHEBI:59087"/>
        <dbReference type="ChEBI" id="CHEBI:139493"/>
        <dbReference type="EC" id="3.2.1.113"/>
    </reaction>
</comment>
<dbReference type="InterPro" id="IPR001382">
    <property type="entry name" value="Glyco_hydro_47"/>
</dbReference>
<dbReference type="EC" id="3.2.1.113" evidence="4"/>
<dbReference type="GO" id="GO:0004571">
    <property type="term" value="F:mannosyl-oligosaccharide 1,2-alpha-mannosidase activity"/>
    <property type="evidence" value="ECO:0007669"/>
    <property type="project" value="UniProtKB-EC"/>
</dbReference>
<gene>
    <name evidence="12" type="ORF">BK809_0000662</name>
</gene>
<evidence type="ECO:0000313" key="12">
    <source>
        <dbReference type="EMBL" id="OMP84910.1"/>
    </source>
</evidence>
<dbReference type="GO" id="GO:0036503">
    <property type="term" value="P:ERAD pathway"/>
    <property type="evidence" value="ECO:0007669"/>
    <property type="project" value="UniProtKB-ARBA"/>
</dbReference>
<evidence type="ECO:0000256" key="4">
    <source>
        <dbReference type="ARBA" id="ARBA00012238"/>
    </source>
</evidence>
<evidence type="ECO:0000256" key="6">
    <source>
        <dbReference type="ARBA" id="ARBA00022801"/>
    </source>
</evidence>
<evidence type="ECO:0000256" key="9">
    <source>
        <dbReference type="ARBA" id="ARBA00047669"/>
    </source>
</evidence>
<dbReference type="STRING" id="420778.A0A1S8BBM2"/>
<evidence type="ECO:0000313" key="13">
    <source>
        <dbReference type="Proteomes" id="UP000190776"/>
    </source>
</evidence>
<keyword evidence="8" id="KW-1015">Disulfide bond</keyword>
<dbReference type="GO" id="GO:0005509">
    <property type="term" value="F:calcium ion binding"/>
    <property type="evidence" value="ECO:0007669"/>
    <property type="project" value="InterPro"/>
</dbReference>
<dbReference type="Gene3D" id="1.50.10.10">
    <property type="match status" value="1"/>
</dbReference>
<comment type="catalytic activity">
    <reaction evidence="9">
        <text>N(4)-(alpha-D-Man-(1-&gt;2)-alpha-D-Man-(1-&gt;2)-alpha-D-Man-(1-&gt;3)-[alpha-D-Man-(1-&gt;3)-[alpha-D-Man-(1-&gt;2)-alpha-D-Man-(1-&gt;6)]-alpha-D-Man-(1-&gt;6)]-beta-D-Man-(1-&gt;4)-beta-D-GlcNAc-(1-&gt;4)-beta-D-GlcNAc)-L-asparaginyl-[protein] (N-glucan mannose isomer 8A1,2,3B1,3) + 3 H2O = N(4)-(alpha-D-Man-(1-&gt;3)-[alpha-D-Man-(1-&gt;3)-[alpha-D-Man-(1-&gt;6)]-alpha-D-Man-(1-&gt;6)]-beta-D-Man-(1-&gt;4)-beta-D-GlcNAc-(1-&gt;4)-beta-D-GlcNAc)-L-asparaginyl-[protein] (N-glucan mannose isomer 5A1,2) + 3 beta-D-mannose</text>
        <dbReference type="Rhea" id="RHEA:56028"/>
        <dbReference type="Rhea" id="RHEA-COMP:14358"/>
        <dbReference type="Rhea" id="RHEA-COMP:14367"/>
        <dbReference type="ChEBI" id="CHEBI:15377"/>
        <dbReference type="ChEBI" id="CHEBI:28563"/>
        <dbReference type="ChEBI" id="CHEBI:59087"/>
        <dbReference type="ChEBI" id="CHEBI:60628"/>
        <dbReference type="EC" id="3.2.1.113"/>
    </reaction>
</comment>
<name>A0A1S8BBM2_9PEZI</name>
<dbReference type="Pfam" id="PF01532">
    <property type="entry name" value="Glyco_hydro_47"/>
    <property type="match status" value="1"/>
</dbReference>